<evidence type="ECO:0008006" key="5">
    <source>
        <dbReference type="Google" id="ProtNLM"/>
    </source>
</evidence>
<feature type="region of interest" description="Disordered" evidence="2">
    <location>
        <begin position="343"/>
        <end position="366"/>
    </location>
</feature>
<dbReference type="PANTHER" id="PTHR46449:SF5">
    <property type="entry name" value="FAMILY WITH SEQUENCE SIMILARITY 47 MEMBER E"/>
    <property type="match status" value="1"/>
</dbReference>
<gene>
    <name evidence="3" type="ORF">PECUL_23A061018</name>
</gene>
<dbReference type="GO" id="GO:0045815">
    <property type="term" value="P:transcription initiation-coupled chromatin remodeling"/>
    <property type="evidence" value="ECO:0007669"/>
    <property type="project" value="TreeGrafter"/>
</dbReference>
<dbReference type="AlphaFoldDB" id="A0AAD1WEN5"/>
<evidence type="ECO:0000313" key="4">
    <source>
        <dbReference type="Proteomes" id="UP001295444"/>
    </source>
</evidence>
<dbReference type="EMBL" id="OW240917">
    <property type="protein sequence ID" value="CAH2301504.1"/>
    <property type="molecule type" value="Genomic_DNA"/>
</dbReference>
<dbReference type="GO" id="GO:0000785">
    <property type="term" value="C:chromatin"/>
    <property type="evidence" value="ECO:0007669"/>
    <property type="project" value="TreeGrafter"/>
</dbReference>
<evidence type="ECO:0000313" key="3">
    <source>
        <dbReference type="EMBL" id="CAH2301504.1"/>
    </source>
</evidence>
<comment type="similarity">
    <text evidence="1">Belongs to the FAM47 family.</text>
</comment>
<organism evidence="3 4">
    <name type="scientific">Pelobates cultripes</name>
    <name type="common">Western spadefoot toad</name>
    <dbReference type="NCBI Taxonomy" id="61616"/>
    <lineage>
        <taxon>Eukaryota</taxon>
        <taxon>Metazoa</taxon>
        <taxon>Chordata</taxon>
        <taxon>Craniata</taxon>
        <taxon>Vertebrata</taxon>
        <taxon>Euteleostomi</taxon>
        <taxon>Amphibia</taxon>
        <taxon>Batrachia</taxon>
        <taxon>Anura</taxon>
        <taxon>Pelobatoidea</taxon>
        <taxon>Pelobatidae</taxon>
        <taxon>Pelobates</taxon>
    </lineage>
</organism>
<accession>A0AAD1WEN5</accession>
<sequence length="440" mass="50041">MNTDTRPRFPWYKERLYKTHVKDVRTKLKLSGGLNSHNWSFLPKGLDDFRDGYPSTAETSFIPPRKGASPVLHNTTNETDLAEKKPNKRFTKEQTCFSKLLPQQQARREYIAQIEYGLTQHPLALYPHLEEAVPPELFEEIVDILDPEMRVKSAAGSYKAEDDLLEDDKFSTSYKEQQEALSVKSFASSRQSALSGQSRQKNPYTWLSKKEESLKEEKSLRTNQSLTPALNENVKHATKEFCDWVASLGGESCNVNESSVYSLFSSDFDTKPALSVPIHVVELSNVPAELRKAVGLTPRPNILKHSRSKLQHQSPESTYHPNYVKSRYGAWYLDPKTWKKHKINEPLQNPSSEELDNSPASKGKLSQKDEELLQLHGTMAFKEFTEKNGYRKPEFLTKLFSKTDSGSSENVVSKDSRAASSRNTWRRMGSASSQEDSIIN</sequence>
<feature type="compositionally biased region" description="Polar residues" evidence="2">
    <location>
        <begin position="430"/>
        <end position="440"/>
    </location>
</feature>
<dbReference type="InterPro" id="IPR032743">
    <property type="entry name" value="FAM47"/>
</dbReference>
<proteinExistence type="inferred from homology"/>
<dbReference type="Proteomes" id="UP001295444">
    <property type="component" value="Chromosome 06"/>
</dbReference>
<protein>
    <recommendedName>
        <fullName evidence="5">Protein FAM47E</fullName>
    </recommendedName>
</protein>
<evidence type="ECO:0000256" key="1">
    <source>
        <dbReference type="ARBA" id="ARBA00005277"/>
    </source>
</evidence>
<dbReference type="PANTHER" id="PTHR46449">
    <property type="entry name" value="ZGC:158260"/>
    <property type="match status" value="1"/>
</dbReference>
<evidence type="ECO:0000256" key="2">
    <source>
        <dbReference type="SAM" id="MobiDB-lite"/>
    </source>
</evidence>
<reference evidence="3" key="1">
    <citation type="submission" date="2022-03" db="EMBL/GenBank/DDBJ databases">
        <authorList>
            <person name="Alioto T."/>
            <person name="Alioto T."/>
            <person name="Gomez Garrido J."/>
        </authorList>
    </citation>
    <scope>NUCLEOTIDE SEQUENCE</scope>
</reference>
<feature type="compositionally biased region" description="Polar residues" evidence="2">
    <location>
        <begin position="401"/>
        <end position="411"/>
    </location>
</feature>
<keyword evidence="4" id="KW-1185">Reference proteome</keyword>
<name>A0AAD1WEN5_PELCU</name>
<feature type="region of interest" description="Disordered" evidence="2">
    <location>
        <begin position="401"/>
        <end position="440"/>
    </location>
</feature>
<dbReference type="Pfam" id="PF14642">
    <property type="entry name" value="FAM47"/>
    <property type="match status" value="1"/>
</dbReference>